<comment type="caution">
    <text evidence="1">The sequence shown here is derived from an EMBL/GenBank/DDBJ whole genome shotgun (WGS) entry which is preliminary data.</text>
</comment>
<accession>A0ABU6TGR7</accession>
<organism evidence="1 2">
    <name type="scientific">Stylosanthes scabra</name>
    <dbReference type="NCBI Taxonomy" id="79078"/>
    <lineage>
        <taxon>Eukaryota</taxon>
        <taxon>Viridiplantae</taxon>
        <taxon>Streptophyta</taxon>
        <taxon>Embryophyta</taxon>
        <taxon>Tracheophyta</taxon>
        <taxon>Spermatophyta</taxon>
        <taxon>Magnoliopsida</taxon>
        <taxon>eudicotyledons</taxon>
        <taxon>Gunneridae</taxon>
        <taxon>Pentapetalae</taxon>
        <taxon>rosids</taxon>
        <taxon>fabids</taxon>
        <taxon>Fabales</taxon>
        <taxon>Fabaceae</taxon>
        <taxon>Papilionoideae</taxon>
        <taxon>50 kb inversion clade</taxon>
        <taxon>dalbergioids sensu lato</taxon>
        <taxon>Dalbergieae</taxon>
        <taxon>Pterocarpus clade</taxon>
        <taxon>Stylosanthes</taxon>
    </lineage>
</organism>
<keyword evidence="2" id="KW-1185">Reference proteome</keyword>
<sequence length="158" mass="17400">MATVALPLAGADEIWFQSDSPVVKISTMSKLVQVFLYNLGGGFREIRKVGYRFLSRLMPQHVMDFLVEVGEAGSPCGLPVAAAPVRIAEPSVPDAKMEMDNLEFHSDYAASSRSSSNCQEGAECIPDTQEVDVPVTSFLHRLQFHGWRMCPAFFSNLT</sequence>
<gene>
    <name evidence="1" type="ORF">PIB30_048555</name>
</gene>
<evidence type="ECO:0000313" key="2">
    <source>
        <dbReference type="Proteomes" id="UP001341840"/>
    </source>
</evidence>
<protein>
    <submittedName>
        <fullName evidence="1">Uncharacterized protein</fullName>
    </submittedName>
</protein>
<dbReference type="EMBL" id="JASCZI010090940">
    <property type="protein sequence ID" value="MED6147939.1"/>
    <property type="molecule type" value="Genomic_DNA"/>
</dbReference>
<evidence type="ECO:0000313" key="1">
    <source>
        <dbReference type="EMBL" id="MED6147939.1"/>
    </source>
</evidence>
<dbReference type="Proteomes" id="UP001341840">
    <property type="component" value="Unassembled WGS sequence"/>
</dbReference>
<reference evidence="1 2" key="1">
    <citation type="journal article" date="2023" name="Plants (Basel)">
        <title>Bridging the Gap: Combining Genomics and Transcriptomics Approaches to Understand Stylosanthes scabra, an Orphan Legume from the Brazilian Caatinga.</title>
        <authorList>
            <person name="Ferreira-Neto J.R.C."/>
            <person name="da Silva M.D."/>
            <person name="Binneck E."/>
            <person name="de Melo N.F."/>
            <person name="da Silva R.H."/>
            <person name="de Melo A.L.T.M."/>
            <person name="Pandolfi V."/>
            <person name="Bustamante F.O."/>
            <person name="Brasileiro-Vidal A.C."/>
            <person name="Benko-Iseppon A.M."/>
        </authorList>
    </citation>
    <scope>NUCLEOTIDE SEQUENCE [LARGE SCALE GENOMIC DNA]</scope>
    <source>
        <tissue evidence="1">Leaves</tissue>
    </source>
</reference>
<name>A0ABU6TGR7_9FABA</name>
<proteinExistence type="predicted"/>